<protein>
    <recommendedName>
        <fullName evidence="10">RING finger protein 113B</fullName>
    </recommendedName>
</protein>
<evidence type="ECO:0000256" key="4">
    <source>
        <dbReference type="PROSITE-ProRule" id="PRU00723"/>
    </source>
</evidence>
<dbReference type="Pfam" id="PF00642">
    <property type="entry name" value="zf-CCCH"/>
    <property type="match status" value="1"/>
</dbReference>
<accession>A0ABN9ZYC4</accession>
<dbReference type="SUPFAM" id="SSF90229">
    <property type="entry name" value="CCCH zinc finger"/>
    <property type="match status" value="1"/>
</dbReference>
<dbReference type="Proteomes" id="UP001314169">
    <property type="component" value="Chromosome 2"/>
</dbReference>
<dbReference type="Gene3D" id="4.10.1000.10">
    <property type="entry name" value="Zinc finger, CCCH-type"/>
    <property type="match status" value="1"/>
</dbReference>
<feature type="region of interest" description="Disordered" evidence="5">
    <location>
        <begin position="1"/>
        <end position="179"/>
    </location>
</feature>
<feature type="zinc finger region" description="C3H1-type" evidence="4">
    <location>
        <begin position="196"/>
        <end position="224"/>
    </location>
</feature>
<feature type="compositionally biased region" description="Basic residues" evidence="5">
    <location>
        <begin position="21"/>
        <end position="31"/>
    </location>
</feature>
<evidence type="ECO:0000259" key="7">
    <source>
        <dbReference type="PROSITE" id="PS50103"/>
    </source>
</evidence>
<evidence type="ECO:0000256" key="3">
    <source>
        <dbReference type="ARBA" id="ARBA00022833"/>
    </source>
</evidence>
<dbReference type="PANTHER" id="PTHR12930:SF0">
    <property type="entry name" value="RING FINGER PROTEIN 113B"/>
    <property type="match status" value="1"/>
</dbReference>
<dbReference type="SMART" id="SM00356">
    <property type="entry name" value="ZnF_C3H1"/>
    <property type="match status" value="1"/>
</dbReference>
<keyword evidence="2 4" id="KW-0863">Zinc-finger</keyword>
<evidence type="ECO:0000313" key="8">
    <source>
        <dbReference type="EMBL" id="CAK6442089.1"/>
    </source>
</evidence>
<dbReference type="InterPro" id="IPR039971">
    <property type="entry name" value="CWC24-like"/>
</dbReference>
<keyword evidence="9" id="KW-1185">Reference proteome</keyword>
<sequence length="351" mass="37754">MAERLPPAEAAGRVCAFLFRKPGRRGPAGRRQRGEGDPEPGDGGDEGSCVVRPGGKRAARGPLDQRTRGGRRRAAREAEAQEEEEEEEEEESAAPRVLYKSTRSAKPAGPEDMGATAVAEPDPERERAAQAAGARGREPREAPAGQAAGGPVYRGLRGSRPRPQPRDAGAAPLGLGLGRKGPLRAPEHLRATVRWDYQPDLCKDYKETGFCGFGPSCKFLHDRSDYKHGWQIARELAEGRYGAAEAESYEVADGAAAPEAPFGCLLCRRPFRSPVVTRCRHYFCEACALQRYRVTPRCFVCGRQTHGVFNPAKELLARLQRRPAAAEEEEEDGGAAEGQAGGGGGPPSDGC</sequence>
<name>A0ABN9ZYC4_PIPNA</name>
<evidence type="ECO:0000256" key="5">
    <source>
        <dbReference type="SAM" id="MobiDB-lite"/>
    </source>
</evidence>
<organism evidence="8 9">
    <name type="scientific">Pipistrellus nathusii</name>
    <name type="common">Nathusius' pipistrelle</name>
    <dbReference type="NCBI Taxonomy" id="59473"/>
    <lineage>
        <taxon>Eukaryota</taxon>
        <taxon>Metazoa</taxon>
        <taxon>Chordata</taxon>
        <taxon>Craniata</taxon>
        <taxon>Vertebrata</taxon>
        <taxon>Euteleostomi</taxon>
        <taxon>Mammalia</taxon>
        <taxon>Eutheria</taxon>
        <taxon>Laurasiatheria</taxon>
        <taxon>Chiroptera</taxon>
        <taxon>Yangochiroptera</taxon>
        <taxon>Vespertilionidae</taxon>
        <taxon>Pipistrellus</taxon>
    </lineage>
</organism>
<feature type="domain" description="C3H1-type" evidence="7">
    <location>
        <begin position="196"/>
        <end position="224"/>
    </location>
</feature>
<gene>
    <name evidence="8" type="ORF">MPIPNATIZW_LOCUS10395</name>
</gene>
<dbReference type="SUPFAM" id="SSF57850">
    <property type="entry name" value="RING/U-box"/>
    <property type="match status" value="1"/>
</dbReference>
<evidence type="ECO:0000259" key="6">
    <source>
        <dbReference type="PROSITE" id="PS50089"/>
    </source>
</evidence>
<dbReference type="PROSITE" id="PS00518">
    <property type="entry name" value="ZF_RING_1"/>
    <property type="match status" value="1"/>
</dbReference>
<reference evidence="8" key="1">
    <citation type="submission" date="2023-12" db="EMBL/GenBank/DDBJ databases">
        <authorList>
            <person name="Brown T."/>
        </authorList>
    </citation>
    <scope>NUCLEOTIDE SEQUENCE</scope>
</reference>
<evidence type="ECO:0000256" key="2">
    <source>
        <dbReference type="ARBA" id="ARBA00022771"/>
    </source>
</evidence>
<dbReference type="PROSITE" id="PS50103">
    <property type="entry name" value="ZF_C3H1"/>
    <property type="match status" value="1"/>
</dbReference>
<feature type="compositionally biased region" description="Acidic residues" evidence="5">
    <location>
        <begin position="80"/>
        <end position="92"/>
    </location>
</feature>
<dbReference type="CDD" id="cd16539">
    <property type="entry name" value="RING-HC_RNF113A_B"/>
    <property type="match status" value="1"/>
</dbReference>
<evidence type="ECO:0000313" key="9">
    <source>
        <dbReference type="Proteomes" id="UP001314169"/>
    </source>
</evidence>
<feature type="compositionally biased region" description="Gly residues" evidence="5">
    <location>
        <begin position="335"/>
        <end position="351"/>
    </location>
</feature>
<dbReference type="EMBL" id="OY882859">
    <property type="protein sequence ID" value="CAK6442089.1"/>
    <property type="molecule type" value="Genomic_DNA"/>
</dbReference>
<dbReference type="PANTHER" id="PTHR12930">
    <property type="entry name" value="ZINC FINGER PROTEIN 183"/>
    <property type="match status" value="1"/>
</dbReference>
<dbReference type="InterPro" id="IPR000571">
    <property type="entry name" value="Znf_CCCH"/>
</dbReference>
<dbReference type="InterPro" id="IPR013083">
    <property type="entry name" value="Znf_RING/FYVE/PHD"/>
</dbReference>
<dbReference type="SMART" id="SM00184">
    <property type="entry name" value="RING"/>
    <property type="match status" value="1"/>
</dbReference>
<dbReference type="PROSITE" id="PS50089">
    <property type="entry name" value="ZF_RING_2"/>
    <property type="match status" value="1"/>
</dbReference>
<proteinExistence type="predicted"/>
<dbReference type="InterPro" id="IPR036855">
    <property type="entry name" value="Znf_CCCH_sf"/>
</dbReference>
<feature type="region of interest" description="Disordered" evidence="5">
    <location>
        <begin position="320"/>
        <end position="351"/>
    </location>
</feature>
<keyword evidence="1 4" id="KW-0479">Metal-binding</keyword>
<dbReference type="InterPro" id="IPR001841">
    <property type="entry name" value="Znf_RING"/>
</dbReference>
<dbReference type="InterPro" id="IPR017907">
    <property type="entry name" value="Znf_RING_CS"/>
</dbReference>
<keyword evidence="3 4" id="KW-0862">Zinc</keyword>
<evidence type="ECO:0000256" key="1">
    <source>
        <dbReference type="ARBA" id="ARBA00022723"/>
    </source>
</evidence>
<feature type="domain" description="RING-type" evidence="6">
    <location>
        <begin position="264"/>
        <end position="301"/>
    </location>
</feature>
<dbReference type="Gene3D" id="3.30.40.10">
    <property type="entry name" value="Zinc/RING finger domain, C3HC4 (zinc finger)"/>
    <property type="match status" value="1"/>
</dbReference>
<evidence type="ECO:0008006" key="10">
    <source>
        <dbReference type="Google" id="ProtNLM"/>
    </source>
</evidence>